<name>A0A9Q0ZTU5_9ROSI</name>
<gene>
    <name evidence="2" type="ORF">OIU74_028923</name>
</gene>
<reference evidence="2" key="2">
    <citation type="journal article" date="2023" name="Int. J. Mol. Sci.">
        <title>De Novo Assembly and Annotation of 11 Diverse Shrub Willow (Salix) Genomes Reveals Novel Gene Organization in Sex-Linked Regions.</title>
        <authorList>
            <person name="Hyden B."/>
            <person name="Feng K."/>
            <person name="Yates T.B."/>
            <person name="Jawdy S."/>
            <person name="Cereghino C."/>
            <person name="Smart L.B."/>
            <person name="Muchero W."/>
        </authorList>
    </citation>
    <scope>NUCLEOTIDE SEQUENCE</scope>
    <source>
        <tissue evidence="2">Shoot tip</tissue>
    </source>
</reference>
<protein>
    <submittedName>
        <fullName evidence="2">Uncharacterized protein</fullName>
    </submittedName>
</protein>
<reference evidence="2" key="1">
    <citation type="submission" date="2022-11" db="EMBL/GenBank/DDBJ databases">
        <authorList>
            <person name="Hyden B.L."/>
            <person name="Feng K."/>
            <person name="Yates T."/>
            <person name="Jawdy S."/>
            <person name="Smart L.B."/>
            <person name="Muchero W."/>
        </authorList>
    </citation>
    <scope>NUCLEOTIDE SEQUENCE</scope>
    <source>
        <tissue evidence="2">Shoot tip</tissue>
    </source>
</reference>
<proteinExistence type="predicted"/>
<dbReference type="Proteomes" id="UP001151752">
    <property type="component" value="Chromosome 6"/>
</dbReference>
<dbReference type="EMBL" id="JAPFFM010000009">
    <property type="protein sequence ID" value="KAJ6746337.1"/>
    <property type="molecule type" value="Genomic_DNA"/>
</dbReference>
<keyword evidence="3" id="KW-1185">Reference proteome</keyword>
<organism evidence="2 3">
    <name type="scientific">Salix koriyanagi</name>
    <dbReference type="NCBI Taxonomy" id="2511006"/>
    <lineage>
        <taxon>Eukaryota</taxon>
        <taxon>Viridiplantae</taxon>
        <taxon>Streptophyta</taxon>
        <taxon>Embryophyta</taxon>
        <taxon>Tracheophyta</taxon>
        <taxon>Spermatophyta</taxon>
        <taxon>Magnoliopsida</taxon>
        <taxon>eudicotyledons</taxon>
        <taxon>Gunneridae</taxon>
        <taxon>Pentapetalae</taxon>
        <taxon>rosids</taxon>
        <taxon>fabids</taxon>
        <taxon>Malpighiales</taxon>
        <taxon>Salicaceae</taxon>
        <taxon>Saliceae</taxon>
        <taxon>Salix</taxon>
    </lineage>
</organism>
<evidence type="ECO:0000313" key="2">
    <source>
        <dbReference type="EMBL" id="KAJ6746337.1"/>
    </source>
</evidence>
<comment type="caution">
    <text evidence="2">The sequence shown here is derived from an EMBL/GenBank/DDBJ whole genome shotgun (WGS) entry which is preliminary data.</text>
</comment>
<accession>A0A9Q0ZTU5</accession>
<dbReference type="AlphaFoldDB" id="A0A9Q0ZTU5"/>
<evidence type="ECO:0000313" key="3">
    <source>
        <dbReference type="Proteomes" id="UP001151752"/>
    </source>
</evidence>
<evidence type="ECO:0000256" key="1">
    <source>
        <dbReference type="SAM" id="MobiDB-lite"/>
    </source>
</evidence>
<feature type="region of interest" description="Disordered" evidence="1">
    <location>
        <begin position="93"/>
        <end position="129"/>
    </location>
</feature>
<sequence length="129" mass="14372">MRRLKIGQELNKFCGIMGNDLNIWKSCSKKHCIILCISQNYIQNYNIGRQPTLSWSLTLKHLYRLIHVSTSFSCDQYSSSSLDPKNLLTTAAIAPRNTKNTKVSNPPPMPTATLGPGAKNENGDQPQPP</sequence>